<dbReference type="InterPro" id="IPR017853">
    <property type="entry name" value="GH"/>
</dbReference>
<keyword evidence="6" id="KW-1185">Reference proteome</keyword>
<proteinExistence type="inferred from homology"/>
<dbReference type="OrthoDB" id="4664297at2759"/>
<dbReference type="EC" id="2.4.1.82" evidence="2"/>
<evidence type="ECO:0000313" key="6">
    <source>
        <dbReference type="Proteomes" id="UP000041254"/>
    </source>
</evidence>
<dbReference type="Proteomes" id="UP000041254">
    <property type="component" value="Unassembled WGS sequence"/>
</dbReference>
<dbReference type="PhylomeDB" id="A0A0G4F8Z7"/>
<evidence type="ECO:0000256" key="4">
    <source>
        <dbReference type="ARBA" id="ARBA00049426"/>
    </source>
</evidence>
<dbReference type="AlphaFoldDB" id="A0A0G4F8Z7"/>
<comment type="catalytic activity">
    <reaction evidence="4">
        <text>alpha-D-galactosyl-(1-&gt;3)-1D-myo-inositol + sucrose = raffinose + myo-inositol</text>
        <dbReference type="Rhea" id="RHEA:20161"/>
        <dbReference type="ChEBI" id="CHEBI:16634"/>
        <dbReference type="ChEBI" id="CHEBI:17268"/>
        <dbReference type="ChEBI" id="CHEBI:17505"/>
        <dbReference type="ChEBI" id="CHEBI:17992"/>
        <dbReference type="EC" id="2.4.1.82"/>
    </reaction>
</comment>
<evidence type="ECO:0000256" key="1">
    <source>
        <dbReference type="ARBA" id="ARBA00007240"/>
    </source>
</evidence>
<dbReference type="InterPro" id="IPR013785">
    <property type="entry name" value="Aldolase_TIM"/>
</dbReference>
<dbReference type="GO" id="GO:0047274">
    <property type="term" value="F:galactinol-sucrose galactosyltransferase activity"/>
    <property type="evidence" value="ECO:0007669"/>
    <property type="project" value="UniProtKB-EC"/>
</dbReference>
<comment type="similarity">
    <text evidence="1">Belongs to the glycosyl hydrolases 36 family.</text>
</comment>
<organism evidence="5 6">
    <name type="scientific">Vitrella brassicaformis (strain CCMP3155)</name>
    <dbReference type="NCBI Taxonomy" id="1169540"/>
    <lineage>
        <taxon>Eukaryota</taxon>
        <taxon>Sar</taxon>
        <taxon>Alveolata</taxon>
        <taxon>Colpodellida</taxon>
        <taxon>Vitrellaceae</taxon>
        <taxon>Vitrella</taxon>
    </lineage>
</organism>
<dbReference type="VEuPathDB" id="CryptoDB:Vbra_14723"/>
<dbReference type="PANTHER" id="PTHR31268">
    <property type="match status" value="1"/>
</dbReference>
<evidence type="ECO:0000256" key="2">
    <source>
        <dbReference type="ARBA" id="ARBA00012708"/>
    </source>
</evidence>
<dbReference type="SUPFAM" id="SSF51445">
    <property type="entry name" value="(Trans)glycosidases"/>
    <property type="match status" value="1"/>
</dbReference>
<evidence type="ECO:0000313" key="5">
    <source>
        <dbReference type="EMBL" id="CEM08804.1"/>
    </source>
</evidence>
<dbReference type="InterPro" id="IPR008811">
    <property type="entry name" value="Glycosyl_hydrolases_36"/>
</dbReference>
<dbReference type="Pfam" id="PF05691">
    <property type="entry name" value="Raffinose_syn"/>
    <property type="match status" value="1"/>
</dbReference>
<evidence type="ECO:0000256" key="3">
    <source>
        <dbReference type="ARBA" id="ARBA00023277"/>
    </source>
</evidence>
<sequence>MSEAPMETQFCVLRVAGGGKGSDGEFAVLAPLVCHEGECRSTIEGGGAFDDFVLVVTTNNACFEPPRGANLLMCLHPPRDTSLYETLNLSASVLSRLTRGRCLPRLAKERVAFLPSPPPAPPPLDDPYALLREWGWCSWDAYGLDVMPQHVRDVLRYCCQGGGVVGPPGWVVLDDGWQEHGWQDREDFSRKAPQSGFDGNERFAPLAQSIARLREGQHDVKVLVWHTIQGYWGGVREALAKRQGYGLRTGVLPVFPPAFWEYGRDTAEFFNQQYQIVVPKDIERYYSDFYGFLQQQGVWGVKLDSQGLLEHLTEGCLAASGPKYTLTYKTAAAKAAALHFSSSAPSTQATSKHANRLQPCGRILHCMSNSSACLYASGGDALTRTSDDHAFPHVEERAEDVAIFIWTNATVSLWVGTLCRVDWDMFRLADWCGKIHALARVVSGGPIYLSDEATLFDKSRYAKGGGPLALLRKCLVPRNCGTSSSSPHTGREGGCVVPCIDVGLPSVDCVFVDPLVTPQGYKVVNVCMGGWIVVVFGLCDSEGELYPQAIYPSDVLPRPSPALWAFPKDRNNKGLPPPSLLCFDEETRHAAPLIEATPWEVSLFFMHARLYAIVPIHPLHYYPSPCHQQPPQLLGHVSIVGLDGVFNSPGTLLAPPEPVRLTVRGRQLTMTGVMCCPGGDGDLLVWSDSPTILVVRWRKEAQGGAGLSKVRLSWSMAEAAGQRDKVLREVVTLTGGARDERGNVEIFSTHIHDT</sequence>
<dbReference type="EMBL" id="CDMY01000387">
    <property type="protein sequence ID" value="CEM08804.1"/>
    <property type="molecule type" value="Genomic_DNA"/>
</dbReference>
<reference evidence="5 6" key="1">
    <citation type="submission" date="2014-11" db="EMBL/GenBank/DDBJ databases">
        <authorList>
            <person name="Zhu J."/>
            <person name="Qi W."/>
            <person name="Song R."/>
        </authorList>
    </citation>
    <scope>NUCLEOTIDE SEQUENCE [LARGE SCALE GENOMIC DNA]</scope>
</reference>
<keyword evidence="3" id="KW-0119">Carbohydrate metabolism</keyword>
<dbReference type="STRING" id="1169540.A0A0G4F8Z7"/>
<gene>
    <name evidence="5" type="ORF">Vbra_14723</name>
</gene>
<name>A0A0G4F8Z7_VITBC</name>
<accession>A0A0G4F8Z7</accession>
<protein>
    <recommendedName>
        <fullName evidence="2">galactinol--sucrose galactosyltransferase</fullName>
        <ecNumber evidence="2">2.4.1.82</ecNumber>
    </recommendedName>
</protein>
<dbReference type="PANTHER" id="PTHR31268:SF32">
    <property type="entry name" value="GALACTINOL--SUCROSE GALACTOSYLTRANSFERASE 2-RELATED"/>
    <property type="match status" value="1"/>
</dbReference>
<dbReference type="Gene3D" id="3.20.20.70">
    <property type="entry name" value="Aldolase class I"/>
    <property type="match status" value="1"/>
</dbReference>
<dbReference type="InParanoid" id="A0A0G4F8Z7"/>